<feature type="chain" id="PRO_5044740795" evidence="1">
    <location>
        <begin position="19"/>
        <end position="112"/>
    </location>
</feature>
<dbReference type="EMBL" id="JBEDNZ010000011">
    <property type="protein sequence ID" value="KAL0832204.1"/>
    <property type="molecule type" value="Genomic_DNA"/>
</dbReference>
<keyword evidence="1" id="KW-0732">Signal</keyword>
<feature type="signal peptide" evidence="1">
    <location>
        <begin position="1"/>
        <end position="18"/>
    </location>
</feature>
<gene>
    <name evidence="2" type="ORF">ABMA28_001658</name>
</gene>
<evidence type="ECO:0000313" key="2">
    <source>
        <dbReference type="EMBL" id="KAL0832204.1"/>
    </source>
</evidence>
<dbReference type="Proteomes" id="UP001549921">
    <property type="component" value="Unassembled WGS sequence"/>
</dbReference>
<proteinExistence type="predicted"/>
<accession>A0ABD0T2I4</accession>
<evidence type="ECO:0000313" key="3">
    <source>
        <dbReference type="Proteomes" id="UP001549921"/>
    </source>
</evidence>
<evidence type="ECO:0000256" key="1">
    <source>
        <dbReference type="SAM" id="SignalP"/>
    </source>
</evidence>
<reference evidence="2 3" key="1">
    <citation type="submission" date="2024-06" db="EMBL/GenBank/DDBJ databases">
        <title>A chromosome-level genome assembly of beet webworm, Loxostege sticticalis.</title>
        <authorList>
            <person name="Zhang Y."/>
        </authorList>
    </citation>
    <scope>NUCLEOTIDE SEQUENCE [LARGE SCALE GENOMIC DNA]</scope>
    <source>
        <strain evidence="2">AQ028</strain>
        <tissue evidence="2">Male pupae</tissue>
    </source>
</reference>
<organism evidence="2 3">
    <name type="scientific">Loxostege sticticalis</name>
    <name type="common">Beet webworm moth</name>
    <dbReference type="NCBI Taxonomy" id="481309"/>
    <lineage>
        <taxon>Eukaryota</taxon>
        <taxon>Metazoa</taxon>
        <taxon>Ecdysozoa</taxon>
        <taxon>Arthropoda</taxon>
        <taxon>Hexapoda</taxon>
        <taxon>Insecta</taxon>
        <taxon>Pterygota</taxon>
        <taxon>Neoptera</taxon>
        <taxon>Endopterygota</taxon>
        <taxon>Lepidoptera</taxon>
        <taxon>Glossata</taxon>
        <taxon>Ditrysia</taxon>
        <taxon>Pyraloidea</taxon>
        <taxon>Crambidae</taxon>
        <taxon>Pyraustinae</taxon>
        <taxon>Loxostege</taxon>
    </lineage>
</organism>
<dbReference type="AlphaFoldDB" id="A0ABD0T2I4"/>
<sequence>MKVPVLIFALFLFAFTECRNVKRDVDRPKIQCNFLDGVGAHPFLFVKWGGVPYVLTWDKDAVAVLKKLNQPCPYAPKHGAGKQPLKNAPDFASSYTEQDILNFFAEDCTKPF</sequence>
<protein>
    <submittedName>
        <fullName evidence="2">Uncharacterized protein</fullName>
    </submittedName>
</protein>
<name>A0ABD0T2I4_LOXSC</name>
<comment type="caution">
    <text evidence="2">The sequence shown here is derived from an EMBL/GenBank/DDBJ whole genome shotgun (WGS) entry which is preliminary data.</text>
</comment>